<dbReference type="SUPFAM" id="SSF52540">
    <property type="entry name" value="P-loop containing nucleoside triphosphate hydrolases"/>
    <property type="match status" value="1"/>
</dbReference>
<evidence type="ECO:0000259" key="9">
    <source>
        <dbReference type="Pfam" id="PF05191"/>
    </source>
</evidence>
<gene>
    <name evidence="6" type="primary">adk</name>
    <name evidence="10" type="ORF">MALL_0334</name>
</gene>
<comment type="subunit">
    <text evidence="6 8">Monomer.</text>
</comment>
<reference evidence="10 11" key="1">
    <citation type="submission" date="2010-03" db="EMBL/GenBank/DDBJ databases">
        <authorList>
            <person name="Glass J.I."/>
            <person name="Benders G.A."/>
            <person name="Durkin A.S."/>
            <person name="Farmerie W.G."/>
            <person name="Hlavinka K."/>
            <person name="Hostetler J."/>
            <person name="Jackson J."/>
            <person name="May M.A."/>
            <person name="Miller R.H."/>
            <person name="Paralanov V."/>
            <person name="Radune D."/>
            <person name="Szczypinski B."/>
            <person name="Brown D.R."/>
        </authorList>
    </citation>
    <scope>NUCLEOTIDE SEQUENCE [LARGE SCALE GENOMIC DNA]</scope>
    <source>
        <strain evidence="10 11">A21JP2</strain>
    </source>
</reference>
<accession>D4XWU3</accession>
<evidence type="ECO:0000256" key="2">
    <source>
        <dbReference type="ARBA" id="ARBA00022727"/>
    </source>
</evidence>
<dbReference type="Gene3D" id="3.40.50.300">
    <property type="entry name" value="P-loop containing nucleotide triphosphate hydrolases"/>
    <property type="match status" value="1"/>
</dbReference>
<comment type="similarity">
    <text evidence="6 7">Belongs to the adenylate kinase family.</text>
</comment>
<dbReference type="RefSeq" id="WP_005683955.1">
    <property type="nucleotide sequence ID" value="NZ_ADNC01000027.1"/>
</dbReference>
<feature type="binding site" evidence="6">
    <location>
        <position position="155"/>
    </location>
    <ligand>
        <name>Zn(2+)</name>
        <dbReference type="ChEBI" id="CHEBI:29105"/>
        <note>structural</note>
    </ligand>
</feature>
<dbReference type="GO" id="GO:0004017">
    <property type="term" value="F:AMP kinase activity"/>
    <property type="evidence" value="ECO:0007669"/>
    <property type="project" value="UniProtKB-UniRule"/>
</dbReference>
<dbReference type="PROSITE" id="PS00113">
    <property type="entry name" value="ADENYLATE_KINASE"/>
    <property type="match status" value="1"/>
</dbReference>
<keyword evidence="11" id="KW-1185">Reference proteome</keyword>
<dbReference type="EC" id="2.7.4.3" evidence="6 8"/>
<organism evidence="10 11">
    <name type="scientific">Mycoplasmopsis alligatoris A21JP2</name>
    <dbReference type="NCBI Taxonomy" id="747682"/>
    <lineage>
        <taxon>Bacteria</taxon>
        <taxon>Bacillati</taxon>
        <taxon>Mycoplasmatota</taxon>
        <taxon>Mycoplasmoidales</taxon>
        <taxon>Metamycoplasmataceae</taxon>
        <taxon>Mycoplasmopsis</taxon>
    </lineage>
</organism>
<dbReference type="PANTHER" id="PTHR23359">
    <property type="entry name" value="NUCLEOTIDE KINASE"/>
    <property type="match status" value="1"/>
</dbReference>
<dbReference type="NCBIfam" id="TIGR01351">
    <property type="entry name" value="adk"/>
    <property type="match status" value="1"/>
</dbReference>
<dbReference type="InterPro" id="IPR007862">
    <property type="entry name" value="Adenylate_kinase_lid-dom"/>
</dbReference>
<proteinExistence type="inferred from homology"/>
<dbReference type="InterPro" id="IPR027417">
    <property type="entry name" value="P-loop_NTPase"/>
</dbReference>
<dbReference type="GO" id="GO:0005737">
    <property type="term" value="C:cytoplasm"/>
    <property type="evidence" value="ECO:0007669"/>
    <property type="project" value="UniProtKB-SubCell"/>
</dbReference>
<dbReference type="InterPro" id="IPR036193">
    <property type="entry name" value="ADK_active_lid_dom_sf"/>
</dbReference>
<feature type="binding site" evidence="6">
    <location>
        <position position="201"/>
    </location>
    <ligand>
        <name>ATP</name>
        <dbReference type="ChEBI" id="CHEBI:30616"/>
    </ligand>
</feature>
<keyword evidence="4 6" id="KW-0418">Kinase</keyword>
<keyword evidence="6" id="KW-0963">Cytoplasm</keyword>
<evidence type="ECO:0000313" key="11">
    <source>
        <dbReference type="Proteomes" id="UP000004757"/>
    </source>
</evidence>
<evidence type="ECO:0000256" key="3">
    <source>
        <dbReference type="ARBA" id="ARBA00022741"/>
    </source>
</evidence>
<feature type="binding site" evidence="6">
    <location>
        <begin position="15"/>
        <end position="20"/>
    </location>
    <ligand>
        <name>ATP</name>
        <dbReference type="ChEBI" id="CHEBI:30616"/>
    </ligand>
</feature>
<keyword evidence="1 6" id="KW-0808">Transferase</keyword>
<feature type="binding site" evidence="6">
    <location>
        <begin position="91"/>
        <end position="94"/>
    </location>
    <ligand>
        <name>AMP</name>
        <dbReference type="ChEBI" id="CHEBI:456215"/>
    </ligand>
</feature>
<feature type="binding site" evidence="6">
    <location>
        <begin position="62"/>
        <end position="64"/>
    </location>
    <ligand>
        <name>AMP</name>
        <dbReference type="ChEBI" id="CHEBI:456215"/>
    </ligand>
</feature>
<feature type="binding site" evidence="6">
    <location>
        <position position="135"/>
    </location>
    <ligand>
        <name>Zn(2+)</name>
        <dbReference type="ChEBI" id="CHEBI:29105"/>
        <note>structural</note>
    </ligand>
</feature>
<evidence type="ECO:0000313" key="10">
    <source>
        <dbReference type="EMBL" id="EFF41322.1"/>
    </source>
</evidence>
<dbReference type="Proteomes" id="UP000004757">
    <property type="component" value="Unassembled WGS sequence"/>
</dbReference>
<keyword evidence="3 6" id="KW-0547">Nucleotide-binding</keyword>
<feature type="binding site" evidence="6">
    <location>
        <position position="41"/>
    </location>
    <ligand>
        <name>AMP</name>
        <dbReference type="ChEBI" id="CHEBI:456215"/>
    </ligand>
</feature>
<comment type="pathway">
    <text evidence="6">Purine metabolism; AMP biosynthesis via salvage pathway; AMP from ADP: step 1/1.</text>
</comment>
<dbReference type="InterPro" id="IPR006259">
    <property type="entry name" value="Adenyl_kin_sub"/>
</dbReference>
<evidence type="ECO:0000256" key="1">
    <source>
        <dbReference type="ARBA" id="ARBA00022679"/>
    </source>
</evidence>
<evidence type="ECO:0000256" key="4">
    <source>
        <dbReference type="ARBA" id="ARBA00022777"/>
    </source>
</evidence>
<feature type="region of interest" description="LID" evidence="6">
    <location>
        <begin position="128"/>
        <end position="165"/>
    </location>
</feature>
<keyword evidence="6" id="KW-0862">Zinc</keyword>
<comment type="catalytic activity">
    <reaction evidence="6 8">
        <text>AMP + ATP = 2 ADP</text>
        <dbReference type="Rhea" id="RHEA:12973"/>
        <dbReference type="ChEBI" id="CHEBI:30616"/>
        <dbReference type="ChEBI" id="CHEBI:456215"/>
        <dbReference type="ChEBI" id="CHEBI:456216"/>
        <dbReference type="EC" id="2.7.4.3"/>
    </reaction>
</comment>
<dbReference type="GO" id="GO:0044209">
    <property type="term" value="P:AMP salvage"/>
    <property type="evidence" value="ECO:0007669"/>
    <property type="project" value="UniProtKB-UniRule"/>
</dbReference>
<feature type="region of interest" description="NMP" evidence="6">
    <location>
        <begin position="35"/>
        <end position="64"/>
    </location>
</feature>
<feature type="binding site" evidence="6">
    <location>
        <position position="129"/>
    </location>
    <ligand>
        <name>ATP</name>
        <dbReference type="ChEBI" id="CHEBI:30616"/>
    </ligand>
</feature>
<comment type="function">
    <text evidence="6">Catalyzes the reversible transfer of the terminal phosphate group between ATP and AMP. Plays an important role in cellular energy homeostasis and in adenine nucleotide metabolism.</text>
</comment>
<dbReference type="eggNOG" id="COG0563">
    <property type="taxonomic scope" value="Bacteria"/>
</dbReference>
<feature type="binding site" evidence="6">
    <location>
        <position position="173"/>
    </location>
    <ligand>
        <name>AMP</name>
        <dbReference type="ChEBI" id="CHEBI:456215"/>
    </ligand>
</feature>
<name>D4XWU3_9BACT</name>
<dbReference type="SUPFAM" id="SSF57774">
    <property type="entry name" value="Microbial and mitochondrial ADK, insert 'zinc finger' domain"/>
    <property type="match status" value="1"/>
</dbReference>
<comment type="caution">
    <text evidence="10">The sequence shown here is derived from an EMBL/GenBank/DDBJ whole genome shotgun (WGS) entry which is preliminary data.</text>
</comment>
<dbReference type="PRINTS" id="PR00094">
    <property type="entry name" value="ADENYLTKNASE"/>
</dbReference>
<feature type="binding site" evidence="6">
    <location>
        <position position="152"/>
    </location>
    <ligand>
        <name>Zn(2+)</name>
        <dbReference type="ChEBI" id="CHEBI:29105"/>
        <note>structural</note>
    </ligand>
</feature>
<keyword evidence="5 6" id="KW-0067">ATP-binding</keyword>
<dbReference type="GO" id="GO:0008270">
    <property type="term" value="F:zinc ion binding"/>
    <property type="evidence" value="ECO:0007669"/>
    <property type="project" value="UniProtKB-UniRule"/>
</dbReference>
<dbReference type="EMBL" id="ADNC01000027">
    <property type="protein sequence ID" value="EFF41322.1"/>
    <property type="molecule type" value="Genomic_DNA"/>
</dbReference>
<dbReference type="STRING" id="747682.MALL_0334"/>
<feature type="domain" description="Adenylate kinase active site lid" evidence="9">
    <location>
        <begin position="129"/>
        <end position="164"/>
    </location>
</feature>
<feature type="binding site" evidence="6">
    <location>
        <position position="98"/>
    </location>
    <ligand>
        <name>AMP</name>
        <dbReference type="ChEBI" id="CHEBI:456215"/>
    </ligand>
</feature>
<evidence type="ECO:0000256" key="5">
    <source>
        <dbReference type="ARBA" id="ARBA00022840"/>
    </source>
</evidence>
<feature type="binding site" evidence="6">
    <location>
        <position position="132"/>
    </location>
    <ligand>
        <name>Zn(2+)</name>
        <dbReference type="ChEBI" id="CHEBI:29105"/>
        <note>structural</note>
    </ligand>
</feature>
<keyword evidence="2 6" id="KW-0545">Nucleotide biosynthesis</keyword>
<feature type="binding site" evidence="6">
    <location>
        <begin position="138"/>
        <end position="139"/>
    </location>
    <ligand>
        <name>ATP</name>
        <dbReference type="ChEBI" id="CHEBI:30616"/>
    </ligand>
</feature>
<sequence>MIKVTKNMIFMGPPGAGKGSVAAVLANQTNLIHISTGNIFREEIAKKSPLGLNVKELVEQGSYVPDDITNAIVKGKILELCSQDKYIILDGYPRTIDQAKFLDNIKEIKFSVIELLANEEVILQRLSGRRFCGQCNASYHVVNMPSKLGENCQKCNIPLLIRKDDAPEAIKIRLKTYADQTKPLLDYYKTSGRLLSVDGLQTPQKTADDILKML</sequence>
<dbReference type="HAMAP" id="MF_00235">
    <property type="entry name" value="Adenylate_kinase_Adk"/>
    <property type="match status" value="1"/>
</dbReference>
<dbReference type="Pfam" id="PF00406">
    <property type="entry name" value="ADK"/>
    <property type="match status" value="1"/>
</dbReference>
<keyword evidence="6" id="KW-0479">Metal-binding</keyword>
<dbReference type="GO" id="GO:0005524">
    <property type="term" value="F:ATP binding"/>
    <property type="evidence" value="ECO:0007669"/>
    <property type="project" value="UniProtKB-UniRule"/>
</dbReference>
<feature type="binding site" evidence="6">
    <location>
        <position position="162"/>
    </location>
    <ligand>
        <name>AMP</name>
        <dbReference type="ChEBI" id="CHEBI:456215"/>
    </ligand>
</feature>
<dbReference type="UniPathway" id="UPA00588">
    <property type="reaction ID" value="UER00649"/>
</dbReference>
<comment type="subcellular location">
    <subcellularLocation>
        <location evidence="6 8">Cytoplasm</location>
    </subcellularLocation>
</comment>
<dbReference type="InterPro" id="IPR033690">
    <property type="entry name" value="Adenylat_kinase_CS"/>
</dbReference>
<feature type="binding site" evidence="6">
    <location>
        <position position="36"/>
    </location>
    <ligand>
        <name>AMP</name>
        <dbReference type="ChEBI" id="CHEBI:456215"/>
    </ligand>
</feature>
<evidence type="ECO:0000256" key="7">
    <source>
        <dbReference type="RuleBase" id="RU003330"/>
    </source>
</evidence>
<protein>
    <recommendedName>
        <fullName evidence="6 8">Adenylate kinase</fullName>
        <shortName evidence="6">AK</shortName>
        <ecNumber evidence="6 8">2.7.4.3</ecNumber>
    </recommendedName>
    <alternativeName>
        <fullName evidence="6">ATP-AMP transphosphorylase</fullName>
    </alternativeName>
    <alternativeName>
        <fullName evidence="6">ATP:AMP phosphotransferase</fullName>
    </alternativeName>
    <alternativeName>
        <fullName evidence="6">Adenylate monophosphate kinase</fullName>
    </alternativeName>
</protein>
<evidence type="ECO:0000256" key="8">
    <source>
        <dbReference type="RuleBase" id="RU003331"/>
    </source>
</evidence>
<dbReference type="Pfam" id="PF05191">
    <property type="entry name" value="ADK_lid"/>
    <property type="match status" value="1"/>
</dbReference>
<dbReference type="InterPro" id="IPR000850">
    <property type="entry name" value="Adenylat/UMP-CMP_kin"/>
</dbReference>
<dbReference type="CDD" id="cd01428">
    <property type="entry name" value="ADK"/>
    <property type="match status" value="1"/>
</dbReference>
<evidence type="ECO:0000256" key="6">
    <source>
        <dbReference type="HAMAP-Rule" id="MF_00235"/>
    </source>
</evidence>
<comment type="domain">
    <text evidence="6">Consists of three domains, a large central CORE domain and two small peripheral domains, NMPbind and LID, which undergo movements during catalysis. The LID domain closes over the site of phosphoryl transfer upon ATP binding. Assembling and dissambling the active center during each catalytic cycle provides an effective means to prevent ATP hydrolysis. Some bacteria have evolved a zinc-coordinating structure that stabilizes the LID domain.</text>
</comment>
<dbReference type="AlphaFoldDB" id="D4XWU3"/>